<evidence type="ECO:0000256" key="1">
    <source>
        <dbReference type="SAM" id="Phobius"/>
    </source>
</evidence>
<evidence type="ECO:0000313" key="3">
    <source>
        <dbReference type="Proteomes" id="UP001152607"/>
    </source>
</evidence>
<reference evidence="2" key="1">
    <citation type="submission" date="2023-01" db="EMBL/GenBank/DDBJ databases">
        <authorList>
            <person name="Van Ghelder C."/>
            <person name="Rancurel C."/>
        </authorList>
    </citation>
    <scope>NUCLEOTIDE SEQUENCE</scope>
    <source>
        <strain evidence="2">CNCM I-4278</strain>
    </source>
</reference>
<proteinExistence type="predicted"/>
<organism evidence="2 3">
    <name type="scientific">Periconia digitata</name>
    <dbReference type="NCBI Taxonomy" id="1303443"/>
    <lineage>
        <taxon>Eukaryota</taxon>
        <taxon>Fungi</taxon>
        <taxon>Dikarya</taxon>
        <taxon>Ascomycota</taxon>
        <taxon>Pezizomycotina</taxon>
        <taxon>Dothideomycetes</taxon>
        <taxon>Pleosporomycetidae</taxon>
        <taxon>Pleosporales</taxon>
        <taxon>Massarineae</taxon>
        <taxon>Periconiaceae</taxon>
        <taxon>Periconia</taxon>
    </lineage>
</organism>
<gene>
    <name evidence="2" type="ORF">PDIGIT_LOCUS4809</name>
</gene>
<feature type="transmembrane region" description="Helical" evidence="1">
    <location>
        <begin position="29"/>
        <end position="51"/>
    </location>
</feature>
<comment type="caution">
    <text evidence="2">The sequence shown here is derived from an EMBL/GenBank/DDBJ whole genome shotgun (WGS) entry which is preliminary data.</text>
</comment>
<dbReference type="AlphaFoldDB" id="A0A9W4XNN8"/>
<dbReference type="Proteomes" id="UP001152607">
    <property type="component" value="Unassembled WGS sequence"/>
</dbReference>
<keyword evidence="3" id="KW-1185">Reference proteome</keyword>
<sequence length="57" mass="5974">MAAQLAWQARSGDCGNRETEDVSSKSSGIYFLGAGGYVTQHTVMAVLFLGVMGEAFG</sequence>
<dbReference type="EMBL" id="CAOQHR010000003">
    <property type="protein sequence ID" value="CAI6331780.1"/>
    <property type="molecule type" value="Genomic_DNA"/>
</dbReference>
<protein>
    <submittedName>
        <fullName evidence="2">Uncharacterized protein</fullName>
    </submittedName>
</protein>
<keyword evidence="1" id="KW-0812">Transmembrane</keyword>
<name>A0A9W4XNN8_9PLEO</name>
<keyword evidence="1" id="KW-0472">Membrane</keyword>
<keyword evidence="1" id="KW-1133">Transmembrane helix</keyword>
<evidence type="ECO:0000313" key="2">
    <source>
        <dbReference type="EMBL" id="CAI6331780.1"/>
    </source>
</evidence>
<accession>A0A9W4XNN8</accession>